<feature type="compositionally biased region" description="Gly residues" evidence="7">
    <location>
        <begin position="442"/>
        <end position="494"/>
    </location>
</feature>
<keyword evidence="4" id="KW-0967">Endosome</keyword>
<dbReference type="InterPro" id="IPR037202">
    <property type="entry name" value="ESCRT_assembly_dom"/>
</dbReference>
<dbReference type="Pfam" id="PF07200">
    <property type="entry name" value="Mod_r"/>
    <property type="match status" value="1"/>
</dbReference>
<gene>
    <name evidence="9" type="primary">VPS37A</name>
    <name evidence="9" type="ORF">BGZ99_007569</name>
</gene>
<keyword evidence="10" id="KW-1185">Reference proteome</keyword>
<feature type="compositionally biased region" description="Basic and acidic residues" evidence="7">
    <location>
        <begin position="14"/>
        <end position="26"/>
    </location>
</feature>
<feature type="domain" description="VPS37 C-terminal" evidence="8">
    <location>
        <begin position="337"/>
        <end position="426"/>
    </location>
</feature>
<feature type="region of interest" description="Disordered" evidence="7">
    <location>
        <begin position="413"/>
        <end position="503"/>
    </location>
</feature>
<comment type="similarity">
    <text evidence="2">Belongs to the VPS37 family.</text>
</comment>
<dbReference type="GO" id="GO:0000813">
    <property type="term" value="C:ESCRT I complex"/>
    <property type="evidence" value="ECO:0007669"/>
    <property type="project" value="UniProtKB-ARBA"/>
</dbReference>
<feature type="region of interest" description="Disordered" evidence="7">
    <location>
        <begin position="175"/>
        <end position="243"/>
    </location>
</feature>
<feature type="compositionally biased region" description="Low complexity" evidence="7">
    <location>
        <begin position="232"/>
        <end position="243"/>
    </location>
</feature>
<keyword evidence="5 6" id="KW-0653">Protein transport</keyword>
<dbReference type="OrthoDB" id="10260857at2759"/>
<evidence type="ECO:0000256" key="3">
    <source>
        <dbReference type="ARBA" id="ARBA00022448"/>
    </source>
</evidence>
<dbReference type="PANTHER" id="PTHR13678:SF2">
    <property type="entry name" value="VACUOLAR PROTEIN SORTING-ASSOCIATED PROTEIN 37A"/>
    <property type="match status" value="1"/>
</dbReference>
<sequence>MDRLLNSASWGRKPSNDNDSQREPRRKQVESLFMELPQLRAIPNDESRFQLPLQLSSNLDSANAPSTTHTTRISSLPVLGSTHSSGSSSATASSNAMLTIFLPASFPEEEPKITIQPTVRHLWVDGSVTPCAVTGHERLVPGGWSTHANLGRIVKEIAVSIQRTGVLVAGDHNEAFSSNTGTTGLSNNSSSGGKAGYDEYSHKPPPPIPNRSKSQGAFVNNHSPSPYSNMNGSHGVAGSASLSSSSSHFVGANTIMASEVQIIMDLTAEQIEEYLESPIAFDHFFDHLKVVVDSRTHKREWWDGNENVSRRNLQLEAEMAELQKSTKEDHQVAMQLQKSLEEKLQEQQDSLWRFKPDTLQSKLRSAAAESEELSESVAQSFLEGKLDQDSFIRQYRDLRKVYHLREMKNERIGPILRNNNSNNNNNNSTADRMGSIHSKSGAGTGLGPGTGAGSGVGSGSGMIGAGSSGSGGSGKGSGNGSSSSGVGGASGSGAGSSDPWVML</sequence>
<feature type="compositionally biased region" description="Polar residues" evidence="7">
    <location>
        <begin position="211"/>
        <end position="231"/>
    </location>
</feature>
<evidence type="ECO:0000256" key="6">
    <source>
        <dbReference type="PROSITE-ProRule" id="PRU00646"/>
    </source>
</evidence>
<dbReference type="InterPro" id="IPR029012">
    <property type="entry name" value="Helix_hairpin_bin_sf"/>
</dbReference>
<feature type="compositionally biased region" description="Low complexity" evidence="7">
    <location>
        <begin position="177"/>
        <end position="192"/>
    </location>
</feature>
<organism evidence="9 10">
    <name type="scientific">Dissophora globulifera</name>
    <dbReference type="NCBI Taxonomy" id="979702"/>
    <lineage>
        <taxon>Eukaryota</taxon>
        <taxon>Fungi</taxon>
        <taxon>Fungi incertae sedis</taxon>
        <taxon>Mucoromycota</taxon>
        <taxon>Mortierellomycotina</taxon>
        <taxon>Mortierellomycetes</taxon>
        <taxon>Mortierellales</taxon>
        <taxon>Mortierellaceae</taxon>
        <taxon>Dissophora</taxon>
    </lineage>
</organism>
<feature type="compositionally biased region" description="Low complexity" evidence="7">
    <location>
        <begin position="418"/>
        <end position="428"/>
    </location>
</feature>
<reference evidence="9" key="1">
    <citation type="journal article" date="2020" name="Fungal Divers.">
        <title>Resolving the Mortierellaceae phylogeny through synthesis of multi-gene phylogenetics and phylogenomics.</title>
        <authorList>
            <person name="Vandepol N."/>
            <person name="Liber J."/>
            <person name="Desiro A."/>
            <person name="Na H."/>
            <person name="Kennedy M."/>
            <person name="Barry K."/>
            <person name="Grigoriev I.V."/>
            <person name="Miller A.N."/>
            <person name="O'Donnell K."/>
            <person name="Stajich J.E."/>
            <person name="Bonito G."/>
        </authorList>
    </citation>
    <scope>NUCLEOTIDE SEQUENCE</scope>
    <source>
        <strain evidence="9">REB-010B</strain>
    </source>
</reference>
<feature type="compositionally biased region" description="Low complexity" evidence="7">
    <location>
        <begin position="80"/>
        <end position="90"/>
    </location>
</feature>
<proteinExistence type="inferred from homology"/>
<evidence type="ECO:0000256" key="2">
    <source>
        <dbReference type="ARBA" id="ARBA00007617"/>
    </source>
</evidence>
<evidence type="ECO:0000313" key="10">
    <source>
        <dbReference type="Proteomes" id="UP000738325"/>
    </source>
</evidence>
<keyword evidence="3 6" id="KW-0813">Transport</keyword>
<dbReference type="GO" id="GO:0043162">
    <property type="term" value="P:ubiquitin-dependent protein catabolic process via the multivesicular body sorting pathway"/>
    <property type="evidence" value="ECO:0007669"/>
    <property type="project" value="UniProtKB-ARBA"/>
</dbReference>
<evidence type="ECO:0000256" key="7">
    <source>
        <dbReference type="SAM" id="MobiDB-lite"/>
    </source>
</evidence>
<dbReference type="InterPro" id="IPR009851">
    <property type="entry name" value="Mod_r"/>
</dbReference>
<accession>A0A9P6UZA4</accession>
<comment type="subcellular location">
    <subcellularLocation>
        <location evidence="1">Endosome</location>
    </subcellularLocation>
</comment>
<dbReference type="Gene3D" id="1.10.287.660">
    <property type="entry name" value="Helix hairpin bin"/>
    <property type="match status" value="1"/>
</dbReference>
<feature type="compositionally biased region" description="Polar residues" evidence="7">
    <location>
        <begin position="59"/>
        <end position="74"/>
    </location>
</feature>
<dbReference type="PANTHER" id="PTHR13678">
    <property type="entry name" value="VACUOLAR PROTEIN SORTING-ASSOCIATED PROTEIN 37"/>
    <property type="match status" value="1"/>
</dbReference>
<evidence type="ECO:0000256" key="1">
    <source>
        <dbReference type="ARBA" id="ARBA00004177"/>
    </source>
</evidence>
<evidence type="ECO:0000256" key="5">
    <source>
        <dbReference type="ARBA" id="ARBA00022927"/>
    </source>
</evidence>
<dbReference type="PROSITE" id="PS51314">
    <property type="entry name" value="VPS37_C"/>
    <property type="match status" value="1"/>
</dbReference>
<evidence type="ECO:0000259" key="8">
    <source>
        <dbReference type="PROSITE" id="PS51314"/>
    </source>
</evidence>
<evidence type="ECO:0000256" key="4">
    <source>
        <dbReference type="ARBA" id="ARBA00022753"/>
    </source>
</evidence>
<dbReference type="GO" id="GO:0006612">
    <property type="term" value="P:protein targeting to membrane"/>
    <property type="evidence" value="ECO:0007669"/>
    <property type="project" value="TreeGrafter"/>
</dbReference>
<dbReference type="Proteomes" id="UP000738325">
    <property type="component" value="Unassembled WGS sequence"/>
</dbReference>
<protein>
    <submittedName>
        <fullName evidence="9">Vacuolar protein sorting-associated protein 37A</fullName>
    </submittedName>
</protein>
<dbReference type="SUPFAM" id="SSF140111">
    <property type="entry name" value="Endosomal sorting complex assembly domain"/>
    <property type="match status" value="1"/>
</dbReference>
<dbReference type="AlphaFoldDB" id="A0A9P6UZA4"/>
<feature type="region of interest" description="Disordered" evidence="7">
    <location>
        <begin position="59"/>
        <end position="90"/>
    </location>
</feature>
<name>A0A9P6UZA4_9FUNG</name>
<dbReference type="GO" id="GO:0006623">
    <property type="term" value="P:protein targeting to vacuole"/>
    <property type="evidence" value="ECO:0007669"/>
    <property type="project" value="TreeGrafter"/>
</dbReference>
<feature type="region of interest" description="Disordered" evidence="7">
    <location>
        <begin position="1"/>
        <end position="26"/>
    </location>
</feature>
<dbReference type="EMBL" id="JAAAIP010000055">
    <property type="protein sequence ID" value="KAG0327485.1"/>
    <property type="molecule type" value="Genomic_DNA"/>
</dbReference>
<evidence type="ECO:0000313" key="9">
    <source>
        <dbReference type="EMBL" id="KAG0327485.1"/>
    </source>
</evidence>
<comment type="caution">
    <text evidence="9">The sequence shown here is derived from an EMBL/GenBank/DDBJ whole genome shotgun (WGS) entry which is preliminary data.</text>
</comment>